<dbReference type="EMBL" id="AJSR01000530">
    <property type="protein sequence ID" value="EKM32865.1"/>
    <property type="molecule type" value="Genomic_DNA"/>
</dbReference>
<organism evidence="1 2">
    <name type="scientific">Vibrio harveyi</name>
    <name type="common">Beneckea harveyi</name>
    <dbReference type="NCBI Taxonomy" id="669"/>
    <lineage>
        <taxon>Bacteria</taxon>
        <taxon>Pseudomonadati</taxon>
        <taxon>Pseudomonadota</taxon>
        <taxon>Gammaproteobacteria</taxon>
        <taxon>Vibrionales</taxon>
        <taxon>Vibrionaceae</taxon>
        <taxon>Vibrio</taxon>
    </lineage>
</organism>
<feature type="non-terminal residue" evidence="1">
    <location>
        <position position="1"/>
    </location>
</feature>
<gene>
    <name evidence="1" type="ORF">VCHENC02_1611B</name>
</gene>
<reference evidence="1 2" key="1">
    <citation type="submission" date="2012-10" db="EMBL/GenBank/DDBJ databases">
        <title>Genome sequence of Vibrio Cholerae HENC-02.</title>
        <authorList>
            <person name="Eppinger M."/>
            <person name="Hasan N.A."/>
            <person name="Sengamalay N."/>
            <person name="Hine E."/>
            <person name="Su Q."/>
            <person name="Daugherty S.C."/>
            <person name="Young S."/>
            <person name="Sadzewicz L."/>
            <person name="Tallon L."/>
            <person name="Cebula T.A."/>
            <person name="Ravel J."/>
            <person name="Colwell R.R."/>
        </authorList>
    </citation>
    <scope>NUCLEOTIDE SEQUENCE [LARGE SCALE GENOMIC DNA]</scope>
    <source>
        <strain evidence="1 2">HENC-02</strain>
    </source>
</reference>
<proteinExistence type="predicted"/>
<name>A0A454D2H7_VIBHA</name>
<accession>A0A454D2H7</accession>
<comment type="caution">
    <text evidence="1">The sequence shown here is derived from an EMBL/GenBank/DDBJ whole genome shotgun (WGS) entry which is preliminary data.</text>
</comment>
<evidence type="ECO:0000313" key="2">
    <source>
        <dbReference type="Proteomes" id="UP000008367"/>
    </source>
</evidence>
<sequence>FVLMRTTNRQTAPVSPLTLQTWLVEAVVKTTYVMHYE</sequence>
<dbReference type="Proteomes" id="UP000008367">
    <property type="component" value="Unassembled WGS sequence"/>
</dbReference>
<dbReference type="AlphaFoldDB" id="A0A454D2H7"/>
<evidence type="ECO:0000313" key="1">
    <source>
        <dbReference type="EMBL" id="EKM32865.1"/>
    </source>
</evidence>
<protein>
    <submittedName>
        <fullName evidence="1">Uncharacterized protein</fullName>
    </submittedName>
</protein>